<evidence type="ECO:0000313" key="2">
    <source>
        <dbReference type="EMBL" id="KAF4708336.1"/>
    </source>
</evidence>
<sequence>HHTCNNERGKSVGIPALLGSSLEASSASRYGQLIRYLWRTGTKFDNGGSFIEGSDCPPPSPPVTHPPSGPQSLRSVRTHSVASEASFDGTRPVTVCIDRNVFKSWFDTDAIRYEKLERVCGQSNAPPSARLNLLNVPEFQQLRVKRYRTIDSFVHWMMKYCKR</sequence>
<dbReference type="Proteomes" id="UP000553632">
    <property type="component" value="Unassembled WGS sequence"/>
</dbReference>
<proteinExistence type="predicted"/>
<evidence type="ECO:0000256" key="1">
    <source>
        <dbReference type="SAM" id="MobiDB-lite"/>
    </source>
</evidence>
<feature type="compositionally biased region" description="Pro residues" evidence="1">
    <location>
        <begin position="56"/>
        <end position="69"/>
    </location>
</feature>
<comment type="caution">
    <text evidence="2">The sequence shown here is derived from an EMBL/GenBank/DDBJ whole genome shotgun (WGS) entry which is preliminary data.</text>
</comment>
<organism evidence="2 3">
    <name type="scientific">Perkinsus olseni</name>
    <name type="common">Perkinsus atlanticus</name>
    <dbReference type="NCBI Taxonomy" id="32597"/>
    <lineage>
        <taxon>Eukaryota</taxon>
        <taxon>Sar</taxon>
        <taxon>Alveolata</taxon>
        <taxon>Perkinsozoa</taxon>
        <taxon>Perkinsea</taxon>
        <taxon>Perkinsida</taxon>
        <taxon>Perkinsidae</taxon>
        <taxon>Perkinsus</taxon>
    </lineage>
</organism>
<dbReference type="AlphaFoldDB" id="A0A7J6QL79"/>
<feature type="non-terminal residue" evidence="2">
    <location>
        <position position="163"/>
    </location>
</feature>
<protein>
    <submittedName>
        <fullName evidence="2">Uncharacterized protein</fullName>
    </submittedName>
</protein>
<accession>A0A7J6QL79</accession>
<feature type="non-terminal residue" evidence="2">
    <location>
        <position position="1"/>
    </location>
</feature>
<evidence type="ECO:0000313" key="3">
    <source>
        <dbReference type="Proteomes" id="UP000553632"/>
    </source>
</evidence>
<reference evidence="2 3" key="1">
    <citation type="submission" date="2020-04" db="EMBL/GenBank/DDBJ databases">
        <title>Perkinsus olseni comparative genomics.</title>
        <authorList>
            <person name="Bogema D.R."/>
        </authorList>
    </citation>
    <scope>NUCLEOTIDE SEQUENCE [LARGE SCALE GENOMIC DNA]</scope>
    <source>
        <strain evidence="2 3">ATCC PRA-207</strain>
    </source>
</reference>
<keyword evidence="3" id="KW-1185">Reference proteome</keyword>
<feature type="region of interest" description="Disordered" evidence="1">
    <location>
        <begin position="49"/>
        <end position="74"/>
    </location>
</feature>
<dbReference type="EMBL" id="JABANO010032576">
    <property type="protein sequence ID" value="KAF4708336.1"/>
    <property type="molecule type" value="Genomic_DNA"/>
</dbReference>
<name>A0A7J6QL79_PEROL</name>
<gene>
    <name evidence="2" type="ORF">FOZ63_012344</name>
</gene>